<protein>
    <submittedName>
        <fullName evidence="1">Uncharacterized protein</fullName>
    </submittedName>
</protein>
<dbReference type="EMBL" id="FMKA01000013">
    <property type="protein sequence ID" value="SCP97772.1"/>
    <property type="molecule type" value="Genomic_DNA"/>
</dbReference>
<proteinExistence type="predicted"/>
<evidence type="ECO:0000313" key="2">
    <source>
        <dbReference type="Proteomes" id="UP000199315"/>
    </source>
</evidence>
<gene>
    <name evidence="1" type="ORF">SAMN05421730_101377</name>
</gene>
<organism evidence="1 2">
    <name type="scientific">Anaerobium acetethylicum</name>
    <dbReference type="NCBI Taxonomy" id="1619234"/>
    <lineage>
        <taxon>Bacteria</taxon>
        <taxon>Bacillati</taxon>
        <taxon>Bacillota</taxon>
        <taxon>Clostridia</taxon>
        <taxon>Lachnospirales</taxon>
        <taxon>Lachnospiraceae</taxon>
        <taxon>Anaerobium</taxon>
    </lineage>
</organism>
<dbReference type="Proteomes" id="UP000199315">
    <property type="component" value="Unassembled WGS sequence"/>
</dbReference>
<keyword evidence="2" id="KW-1185">Reference proteome</keyword>
<reference evidence="1 2" key="1">
    <citation type="submission" date="2016-09" db="EMBL/GenBank/DDBJ databases">
        <authorList>
            <person name="Capua I."/>
            <person name="De Benedictis P."/>
            <person name="Joannis T."/>
            <person name="Lombin L.H."/>
            <person name="Cattoli G."/>
        </authorList>
    </citation>
    <scope>NUCLEOTIDE SEQUENCE [LARGE SCALE GENOMIC DNA]</scope>
    <source>
        <strain evidence="1 2">GluBS11</strain>
    </source>
</reference>
<dbReference type="STRING" id="1619234.SAMN05421730_101377"/>
<name>A0A1D3TUM1_9FIRM</name>
<dbReference type="AlphaFoldDB" id="A0A1D3TUM1"/>
<evidence type="ECO:0000313" key="1">
    <source>
        <dbReference type="EMBL" id="SCP97772.1"/>
    </source>
</evidence>
<sequence>MVPMKNVLENWTTTTDELLSNIIDYTSEEITCLLSSMGLIGIRDKGQIEDLEKYIFLHGNDQEIYSSDERLFIEGVGSVYLYNDVNRRTNKGIVSTKIIAVDLSRFVDAVKSCFFFMKVVNKATDGFNIFFCKTSEGLFVGCRLYDKDEFKNCTLSVPITTNLELENLSQRLMYLPDTDEFISYYSAVVEAIEYKESIIRDYDLEIMLKRGVNFSYLDMLSEIEKNYDINLDYAKEMYYKSFELNQCNDIVYDYSSVMDSLRFIKSQKMNTLEMLFEAEEMALLANETEQQNKQILQLTNESNDSDTSKENMLKEHLDNPELMIKILKAQRGL</sequence>
<accession>A0A1D3TUM1</accession>